<dbReference type="SMART" id="SM00567">
    <property type="entry name" value="EZ_HEAT"/>
    <property type="match status" value="3"/>
</dbReference>
<proteinExistence type="predicted"/>
<evidence type="ECO:0000313" key="1">
    <source>
        <dbReference type="EMBL" id="VAW37122.1"/>
    </source>
</evidence>
<dbReference type="GO" id="GO:0016491">
    <property type="term" value="F:oxidoreductase activity"/>
    <property type="evidence" value="ECO:0007669"/>
    <property type="project" value="TreeGrafter"/>
</dbReference>
<reference evidence="1" key="1">
    <citation type="submission" date="2018-06" db="EMBL/GenBank/DDBJ databases">
        <authorList>
            <person name="Zhirakovskaya E."/>
        </authorList>
    </citation>
    <scope>NUCLEOTIDE SEQUENCE</scope>
</reference>
<dbReference type="PANTHER" id="PTHR12697:SF5">
    <property type="entry name" value="DEOXYHYPUSINE HYDROXYLASE"/>
    <property type="match status" value="1"/>
</dbReference>
<dbReference type="AlphaFoldDB" id="A0A3B0VDU7"/>
<name>A0A3B0VDU7_9ZZZZ</name>
<dbReference type="PANTHER" id="PTHR12697">
    <property type="entry name" value="PBS LYASE HEAT-LIKE PROTEIN"/>
    <property type="match status" value="1"/>
</dbReference>
<sequence length="187" mass="20397">MDKRKQVIIRALQDKDEDVRSSAAAALEKLETRQRLASLEKLLDSGDKVEKLRAVYAVAALRGEGILKLLVKAAGDPSEDVRAAAIRSLGKFGDKRVLPAVVERLKDESSIVVRVAVEALADLWDPRLMGPLMHALKSKDHGVIEKALEVIGKSGDKKAEQAMIYFAVKGNVKMRSLALEALGIMES</sequence>
<protein>
    <recommendedName>
        <fullName evidence="2">HEAT repeat domain-containing protein</fullName>
    </recommendedName>
</protein>
<evidence type="ECO:0008006" key="2">
    <source>
        <dbReference type="Google" id="ProtNLM"/>
    </source>
</evidence>
<dbReference type="InterPro" id="IPR011989">
    <property type="entry name" value="ARM-like"/>
</dbReference>
<dbReference type="InterPro" id="IPR016024">
    <property type="entry name" value="ARM-type_fold"/>
</dbReference>
<dbReference type="SUPFAM" id="SSF48371">
    <property type="entry name" value="ARM repeat"/>
    <property type="match status" value="1"/>
</dbReference>
<dbReference type="InterPro" id="IPR004155">
    <property type="entry name" value="PBS_lyase_HEAT"/>
</dbReference>
<dbReference type="Pfam" id="PF13646">
    <property type="entry name" value="HEAT_2"/>
    <property type="match status" value="1"/>
</dbReference>
<dbReference type="EMBL" id="UOEZ01000050">
    <property type="protein sequence ID" value="VAW37122.1"/>
    <property type="molecule type" value="Genomic_DNA"/>
</dbReference>
<organism evidence="1">
    <name type="scientific">hydrothermal vent metagenome</name>
    <dbReference type="NCBI Taxonomy" id="652676"/>
    <lineage>
        <taxon>unclassified sequences</taxon>
        <taxon>metagenomes</taxon>
        <taxon>ecological metagenomes</taxon>
    </lineage>
</organism>
<dbReference type="Gene3D" id="1.25.10.10">
    <property type="entry name" value="Leucine-rich Repeat Variant"/>
    <property type="match status" value="1"/>
</dbReference>
<gene>
    <name evidence="1" type="ORF">MNBD_DELTA02-1234</name>
</gene>
<accession>A0A3B0VDU7</accession>